<evidence type="ECO:0000313" key="3">
    <source>
        <dbReference type="Proteomes" id="UP001148838"/>
    </source>
</evidence>
<feature type="region of interest" description="Disordered" evidence="1">
    <location>
        <begin position="438"/>
        <end position="457"/>
    </location>
</feature>
<comment type="caution">
    <text evidence="2">The sequence shown here is derived from an EMBL/GenBank/DDBJ whole genome shotgun (WGS) entry which is preliminary data.</text>
</comment>
<keyword evidence="3" id="KW-1185">Reference proteome</keyword>
<feature type="region of interest" description="Disordered" evidence="1">
    <location>
        <begin position="1"/>
        <end position="20"/>
    </location>
</feature>
<sequence>MLMPYAKRKHNQCAQTEKQQNATNWTEDVAAEIKAVSSDLDALLARYQQMCDSSRLQSRTTSTDVPKSLPKIKPNSVPHTLSPHLLRPRMPATVKQRIKTQQAGDLEETLLQQHQQELAACLKQDAKPEQKLQEKQSNQSVGEEYPAEHMGNKKGARDQRVGKTHYPRGQKEDSHTDYRQNCNEHSHQQHRDVDSNHADDVRDKASMSIFSREGGKLAPTYSSEEIKVAYPNYSFEQVEEDSSCRSGDQRDESSNCSQEVNFNYYSDLQKMRATLQECEHQHAARVRTPQRKSVSKLKDETLTEPTDSTSVLGGLLSDLLSRGYITSISEEQKRSLQTIYSQLQDETRPNQQTENNPKTCSLSVLANRSQATYHGQLYEPKTNSVQSIYSDTEDMHYQDLEDNKVLGDSKNYIVSMIDKALNRELETIKEEIHGEKRNMERKTNVSKPRQCGPRSNNDDVFVRMDVAEAIDLVNSESSCGINKDLCMEITQALTDTLITKADKDKQSEISGSAMSRDNYILVPAEEPKYLRRLRQLRWDHLKHIKREVQRLEDIERFLDRCNSGLSVCETVSSPT</sequence>
<reference evidence="2 3" key="1">
    <citation type="journal article" date="2022" name="Allergy">
        <title>Genome assembly and annotation of Periplaneta americana reveal a comprehensive cockroach allergen profile.</title>
        <authorList>
            <person name="Wang L."/>
            <person name="Xiong Q."/>
            <person name="Saelim N."/>
            <person name="Wang L."/>
            <person name="Nong W."/>
            <person name="Wan A.T."/>
            <person name="Shi M."/>
            <person name="Liu X."/>
            <person name="Cao Q."/>
            <person name="Hui J.H.L."/>
            <person name="Sookrung N."/>
            <person name="Leung T.F."/>
            <person name="Tungtrongchitr A."/>
            <person name="Tsui S.K.W."/>
        </authorList>
    </citation>
    <scope>NUCLEOTIDE SEQUENCE [LARGE SCALE GENOMIC DNA]</scope>
    <source>
        <strain evidence="2">PWHHKU_190912</strain>
    </source>
</reference>
<feature type="compositionally biased region" description="Basic residues" evidence="1">
    <location>
        <begin position="1"/>
        <end position="11"/>
    </location>
</feature>
<feature type="compositionally biased region" description="Polar residues" evidence="1">
    <location>
        <begin position="55"/>
        <end position="65"/>
    </location>
</feature>
<gene>
    <name evidence="2" type="ORF">ANN_15244</name>
</gene>
<feature type="region of interest" description="Disordered" evidence="1">
    <location>
        <begin position="281"/>
        <end position="309"/>
    </location>
</feature>
<dbReference type="EMBL" id="JAJSOF020000027">
    <property type="protein sequence ID" value="KAJ4432987.1"/>
    <property type="molecule type" value="Genomic_DNA"/>
</dbReference>
<name>A0ABQ8SFU3_PERAM</name>
<feature type="compositionally biased region" description="Basic and acidic residues" evidence="1">
    <location>
        <begin position="169"/>
        <end position="197"/>
    </location>
</feature>
<feature type="region of interest" description="Disordered" evidence="1">
    <location>
        <begin position="55"/>
        <end position="84"/>
    </location>
</feature>
<evidence type="ECO:0000313" key="2">
    <source>
        <dbReference type="EMBL" id="KAJ4432987.1"/>
    </source>
</evidence>
<evidence type="ECO:0000256" key="1">
    <source>
        <dbReference type="SAM" id="MobiDB-lite"/>
    </source>
</evidence>
<feature type="region of interest" description="Disordered" evidence="1">
    <location>
        <begin position="127"/>
        <end position="197"/>
    </location>
</feature>
<dbReference type="Proteomes" id="UP001148838">
    <property type="component" value="Unassembled WGS sequence"/>
</dbReference>
<proteinExistence type="predicted"/>
<feature type="compositionally biased region" description="Basic and acidic residues" evidence="1">
    <location>
        <begin position="146"/>
        <end position="161"/>
    </location>
</feature>
<organism evidence="2 3">
    <name type="scientific">Periplaneta americana</name>
    <name type="common">American cockroach</name>
    <name type="synonym">Blatta americana</name>
    <dbReference type="NCBI Taxonomy" id="6978"/>
    <lineage>
        <taxon>Eukaryota</taxon>
        <taxon>Metazoa</taxon>
        <taxon>Ecdysozoa</taxon>
        <taxon>Arthropoda</taxon>
        <taxon>Hexapoda</taxon>
        <taxon>Insecta</taxon>
        <taxon>Pterygota</taxon>
        <taxon>Neoptera</taxon>
        <taxon>Polyneoptera</taxon>
        <taxon>Dictyoptera</taxon>
        <taxon>Blattodea</taxon>
        <taxon>Blattoidea</taxon>
        <taxon>Blattidae</taxon>
        <taxon>Blattinae</taxon>
        <taxon>Periplaneta</taxon>
    </lineage>
</organism>
<protein>
    <submittedName>
        <fullName evidence="2">Uncharacterized protein</fullName>
    </submittedName>
</protein>
<feature type="compositionally biased region" description="Basic residues" evidence="1">
    <location>
        <begin position="283"/>
        <end position="295"/>
    </location>
</feature>
<accession>A0ABQ8SFU3</accession>